<dbReference type="GO" id="GO:0005634">
    <property type="term" value="C:nucleus"/>
    <property type="evidence" value="ECO:0007669"/>
    <property type="project" value="TreeGrafter"/>
</dbReference>
<evidence type="ECO:0000256" key="3">
    <source>
        <dbReference type="ARBA" id="ARBA00022737"/>
    </source>
</evidence>
<reference evidence="7" key="4">
    <citation type="journal article" date="2022" name="PLoS Pathog.">
        <title>Chromosome-level genome of Schistosoma haematobium underpins genome-wide explorations of molecular variation.</title>
        <authorList>
            <person name="Stroehlein A.J."/>
            <person name="Korhonen P.K."/>
            <person name="Lee V.V."/>
            <person name="Ralph S.A."/>
            <person name="Mentink-Kane M."/>
            <person name="You H."/>
            <person name="McManus D.P."/>
            <person name="Tchuente L.T."/>
            <person name="Stothard J.R."/>
            <person name="Kaur P."/>
            <person name="Dudchenko O."/>
            <person name="Aiden E.L."/>
            <person name="Yang B."/>
            <person name="Yang H."/>
            <person name="Emery A.M."/>
            <person name="Webster B.L."/>
            <person name="Brindley P.J."/>
            <person name="Rollinson D."/>
            <person name="Chang B.C.H."/>
            <person name="Gasser R.B."/>
            <person name="Young N.D."/>
        </authorList>
    </citation>
    <scope>NUCLEOTIDE SEQUENCE</scope>
</reference>
<comment type="subcellular location">
    <subcellularLocation>
        <location evidence="1 4">Cytoplasm</location>
    </subcellularLocation>
</comment>
<dbReference type="GO" id="GO:0031047">
    <property type="term" value="P:regulatory ncRNA-mediated gene silencing"/>
    <property type="evidence" value="ECO:0007669"/>
    <property type="project" value="UniProtKB-UniRule"/>
</dbReference>
<dbReference type="InterPro" id="IPR035437">
    <property type="entry name" value="SNase_OB-fold_sf"/>
</dbReference>
<dbReference type="Proteomes" id="UP000471633">
    <property type="component" value="Unassembled WGS sequence"/>
</dbReference>
<dbReference type="GO" id="GO:0004518">
    <property type="term" value="F:nuclease activity"/>
    <property type="evidence" value="ECO:0007669"/>
    <property type="project" value="TreeGrafter"/>
</dbReference>
<dbReference type="SUPFAM" id="SSF63748">
    <property type="entry name" value="Tudor/PWWP/MBT"/>
    <property type="match status" value="1"/>
</dbReference>
<organism evidence="7 8">
    <name type="scientific">Schistosoma haematobium</name>
    <name type="common">Blood fluke</name>
    <dbReference type="NCBI Taxonomy" id="6185"/>
    <lineage>
        <taxon>Eukaryota</taxon>
        <taxon>Metazoa</taxon>
        <taxon>Spiralia</taxon>
        <taxon>Lophotrochozoa</taxon>
        <taxon>Platyhelminthes</taxon>
        <taxon>Trematoda</taxon>
        <taxon>Digenea</taxon>
        <taxon>Strigeidida</taxon>
        <taxon>Schistosomatoidea</taxon>
        <taxon>Schistosomatidae</taxon>
        <taxon>Schistosoma</taxon>
    </lineage>
</organism>
<dbReference type="KEGG" id="shx:MS3_00004811"/>
<dbReference type="SMART" id="SM00333">
    <property type="entry name" value="TUDOR"/>
    <property type="match status" value="1"/>
</dbReference>
<sequence>MSSLVNNREEARPVSTTTYFLGIVKQVLSGDTIVIRDRPINGPPPERTIILSNISCGRVARKPSTGIPTGTPEDPFAWEAREFVRTLLVGKEVCYSVETEQPSGRKYGCVYVGKNISGENVALSLVEQGLAEVRKLNPTIAAKNKIYQQLVTAQEQAKSLGKGRWSPNLPVTREILWSVENTRSFFESYKNRPLKAIVENVRDGCSVQVFILPESLNEKPNTFVYVTVTMSGIKSPSIRYEDGKIVPDAWGLDALFFTESRLLQRDVTILLESVFNQAFVGSILHPNGNIAELLLRHGLAHCIDWNLNLVSVPGAAEAYKIAERLAKEKRLRVFENYQPTQTTEVHADSLQTVVPGKIFSGIICEVGNGDNVSIKCSDGVHKFFLSSIRAPRPQTSSKEDDSSVQRGRIRPLYDIPYVFEAREVLRQFVGKQVTVQVDYIQPKTSNTVDERVCATVRADDVNLALTLVSKGLASVVRYRNANDSRSVFYGELLAAEENAQSKGLGMYSKQDPPIHRVADLTGNVAKSRQFLSFLQRAERLDGVVEFVFSASRFRIYIPRETCVITLLLGGIQCPRRGRVGPDGVALPDMPFSNEAYTFVKELCMHRNVEIKVETIDRVGNFVGYLFVDIPALSNNGPDINKSSGKKKKKRVAETTVRQKTNLTVLLISQGFGTVHRAPTTERSPHYHDMIKAEEDAKINRCGLWSSDQFVKEWEAEVQNNSDPTALSGAEDGSLIPLTGVSEYLDDLSELQLNENSDSTTVINNDNIKQLSWKPVQITGISRPASGSQGLRFFAQHLSDACTLVKISQMLNSQSFPSFPSEYYPKKGSLCIACFSLDNCWYRARVIRSSPKSVTVQFIDFGNEEVIDSAEYSSRLSPLPSGPLMQLPPQMKEYRLAFVQLPPDASDRVFAERAFCDLVENKELRLAVQYESVPCGNESLKPVPAVTLLLPVADLKTSGSSVCPNDIDISESLLSNGLVCVEPIQPQLLKRLPRNLLHKYLDAQALAKKERKNIWRYGDFRADVEQL</sequence>
<dbReference type="GO" id="GO:0003723">
    <property type="term" value="F:RNA binding"/>
    <property type="evidence" value="ECO:0007669"/>
    <property type="project" value="UniProtKB-UniRule"/>
</dbReference>
<reference evidence="7" key="3">
    <citation type="submission" date="2021-06" db="EMBL/GenBank/DDBJ databases">
        <title>Chromosome-level genome assembly for S. haematobium.</title>
        <authorList>
            <person name="Stroehlein A.J."/>
        </authorList>
    </citation>
    <scope>NUCLEOTIDE SEQUENCE</scope>
</reference>
<evidence type="ECO:0000313" key="8">
    <source>
        <dbReference type="Proteomes" id="UP000471633"/>
    </source>
</evidence>
<proteinExistence type="predicted"/>
<dbReference type="InterPro" id="IPR016685">
    <property type="entry name" value="Silence_cplx_Nase-comp_TudorSN"/>
</dbReference>
<dbReference type="PROSITE" id="PS50304">
    <property type="entry name" value="TUDOR"/>
    <property type="match status" value="1"/>
</dbReference>
<keyword evidence="8" id="KW-1185">Reference proteome</keyword>
<gene>
    <name evidence="7" type="primary">SND1_2</name>
    <name evidence="7" type="ORF">MS3_00004811</name>
</gene>
<dbReference type="FunFam" id="2.40.50.90:FF:000018">
    <property type="entry name" value="Ribonuclease"/>
    <property type="match status" value="1"/>
</dbReference>
<reference evidence="7" key="1">
    <citation type="journal article" date="2012" name="Nat. Genet.">
        <title>Whole-genome sequence of Schistosoma haematobium.</title>
        <authorList>
            <person name="Young N.D."/>
            <person name="Jex A.R."/>
            <person name="Li B."/>
            <person name="Liu S."/>
            <person name="Yang L."/>
            <person name="Xiong Z."/>
            <person name="Li Y."/>
            <person name="Cantacessi C."/>
            <person name="Hall R.S."/>
            <person name="Xu X."/>
            <person name="Chen F."/>
            <person name="Wu X."/>
            <person name="Zerlotini A."/>
            <person name="Oliveira G."/>
            <person name="Hofmann A."/>
            <person name="Zhang G."/>
            <person name="Fang X."/>
            <person name="Kang Y."/>
            <person name="Campbell B.E."/>
            <person name="Loukas A."/>
            <person name="Ranganathan S."/>
            <person name="Rollinson D."/>
            <person name="Rinaldi G."/>
            <person name="Brindley P.J."/>
            <person name="Yang H."/>
            <person name="Wang J."/>
            <person name="Wang J."/>
            <person name="Gasser R.B."/>
        </authorList>
    </citation>
    <scope>NUCLEOTIDE SEQUENCE</scope>
</reference>
<dbReference type="RefSeq" id="XP_035585385.2">
    <property type="nucleotide sequence ID" value="XM_035729900.2"/>
</dbReference>
<evidence type="ECO:0000256" key="2">
    <source>
        <dbReference type="ARBA" id="ARBA00022490"/>
    </source>
</evidence>
<dbReference type="EMBL" id="AMPZ03000003">
    <property type="protein sequence ID" value="KAH9586856.1"/>
    <property type="molecule type" value="Genomic_DNA"/>
</dbReference>
<dbReference type="AlphaFoldDB" id="A0A922LIW8"/>
<dbReference type="InterPro" id="IPR002999">
    <property type="entry name" value="Tudor"/>
</dbReference>
<dbReference type="SUPFAM" id="SSF50199">
    <property type="entry name" value="Staphylococcal nuclease"/>
    <property type="match status" value="5"/>
</dbReference>
<feature type="domain" description="TNase-like" evidence="6">
    <location>
        <begin position="18"/>
        <end position="167"/>
    </location>
</feature>
<evidence type="ECO:0000256" key="1">
    <source>
        <dbReference type="ARBA" id="ARBA00004496"/>
    </source>
</evidence>
<dbReference type="CTD" id="24594529"/>
<dbReference type="SMART" id="SM00318">
    <property type="entry name" value="SNc"/>
    <property type="match status" value="4"/>
</dbReference>
<dbReference type="Gene3D" id="2.40.50.90">
    <property type="match status" value="5"/>
</dbReference>
<evidence type="ECO:0000259" key="6">
    <source>
        <dbReference type="PROSITE" id="PS50830"/>
    </source>
</evidence>
<evidence type="ECO:0000313" key="7">
    <source>
        <dbReference type="EMBL" id="KAH9586856.1"/>
    </source>
</evidence>
<feature type="domain" description="TNase-like" evidence="6">
    <location>
        <begin position="538"/>
        <end position="706"/>
    </location>
</feature>
<dbReference type="GeneID" id="24594529"/>
<dbReference type="GO" id="GO:0005829">
    <property type="term" value="C:cytosol"/>
    <property type="evidence" value="ECO:0007669"/>
    <property type="project" value="UniProtKB-UniRule"/>
</dbReference>
<feature type="domain" description="TNase-like" evidence="6">
    <location>
        <begin position="357"/>
        <end position="509"/>
    </location>
</feature>
<reference evidence="7" key="2">
    <citation type="journal article" date="2019" name="Gigascience">
        <title>High-quality Schistosoma haematobium genome achieved by single-molecule and long-range sequencing.</title>
        <authorList>
            <person name="Stroehlein A.J."/>
            <person name="Korhonen P.K."/>
            <person name="Chong T.M."/>
            <person name="Lim Y.L."/>
            <person name="Chan K.G."/>
            <person name="Webster B."/>
            <person name="Rollinson D."/>
            <person name="Brindley P.J."/>
            <person name="Gasser R.B."/>
            <person name="Young N.D."/>
        </authorList>
    </citation>
    <scope>NUCLEOTIDE SEQUENCE</scope>
</reference>
<dbReference type="PANTHER" id="PTHR12302:SF2">
    <property type="entry name" value="STAPHYLOCOCCAL NUCLEASE DOMAIN-CONTAINING PROTEIN 1"/>
    <property type="match status" value="1"/>
</dbReference>
<dbReference type="PIRSF" id="PIRSF017179">
    <property type="entry name" value="RISC-Tudor-SN"/>
    <property type="match status" value="1"/>
</dbReference>
<feature type="domain" description="Tudor" evidence="5">
    <location>
        <begin position="823"/>
        <end position="881"/>
    </location>
</feature>
<keyword evidence="2 4" id="KW-0963">Cytoplasm</keyword>
<name>A0A922LIW8_SCHHA</name>
<dbReference type="Pfam" id="PF00567">
    <property type="entry name" value="TUDOR"/>
    <property type="match status" value="1"/>
</dbReference>
<dbReference type="CDD" id="cd00175">
    <property type="entry name" value="SNc"/>
    <property type="match status" value="1"/>
</dbReference>
<keyword evidence="3" id="KW-0677">Repeat</keyword>
<evidence type="ECO:0000259" key="5">
    <source>
        <dbReference type="PROSITE" id="PS50304"/>
    </source>
</evidence>
<dbReference type="FunFam" id="2.30.30.140:FF:000018">
    <property type="entry name" value="Serine/threonine-protein kinase 31"/>
    <property type="match status" value="1"/>
</dbReference>
<comment type="caution">
    <text evidence="7">The sequence shown here is derived from an EMBL/GenBank/DDBJ whole genome shotgun (WGS) entry which is preliminary data.</text>
</comment>
<dbReference type="Gene3D" id="2.30.30.140">
    <property type="match status" value="1"/>
</dbReference>
<dbReference type="FunFam" id="2.40.50.90:FF:000002">
    <property type="entry name" value="Staphylococcal nuclease domain-containing protein"/>
    <property type="match status" value="1"/>
</dbReference>
<protein>
    <submittedName>
        <fullName evidence="7">Nuclease domain-containing protein</fullName>
    </submittedName>
</protein>
<evidence type="ECO:0000256" key="4">
    <source>
        <dbReference type="PIRNR" id="PIRNR017179"/>
    </source>
</evidence>
<dbReference type="GO" id="GO:0031332">
    <property type="term" value="C:RNAi effector complex"/>
    <property type="evidence" value="ECO:0007669"/>
    <property type="project" value="InterPro"/>
</dbReference>
<dbReference type="InterPro" id="IPR016071">
    <property type="entry name" value="Staphylococal_nuclease_OB-fold"/>
</dbReference>
<dbReference type="PANTHER" id="PTHR12302">
    <property type="entry name" value="EBNA2 BINDING PROTEIN P100"/>
    <property type="match status" value="1"/>
</dbReference>
<accession>A0A922LIW8</accession>
<feature type="domain" description="TNase-like" evidence="6">
    <location>
        <begin position="192"/>
        <end position="336"/>
    </location>
</feature>
<dbReference type="PROSITE" id="PS50830">
    <property type="entry name" value="TNASE_3"/>
    <property type="match status" value="4"/>
</dbReference>
<dbReference type="GO" id="GO:0006402">
    <property type="term" value="P:mRNA catabolic process"/>
    <property type="evidence" value="ECO:0007669"/>
    <property type="project" value="UniProtKB-UniRule"/>
</dbReference>
<dbReference type="Pfam" id="PF00565">
    <property type="entry name" value="SNase"/>
    <property type="match status" value="3"/>
</dbReference>